<protein>
    <submittedName>
        <fullName evidence="1">Uncharacterized protein</fullName>
    </submittedName>
</protein>
<dbReference type="HOGENOM" id="CLU_2805584_0_0_9"/>
<reference evidence="1 2" key="1">
    <citation type="journal article" date="2010" name="Stand. Genomic Sci.">
        <title>Complete genome sequence of Acidaminococcus fermentans type strain (VR4).</title>
        <authorList>
            <person name="Chang Y.J."/>
            <person name="Pukall R."/>
            <person name="Saunders E."/>
            <person name="Lapidus A."/>
            <person name="Copeland A."/>
            <person name="Nolan M."/>
            <person name="Glavina Del Rio T."/>
            <person name="Lucas S."/>
            <person name="Chen F."/>
            <person name="Tice H."/>
            <person name="Cheng J.F."/>
            <person name="Han C."/>
            <person name="Detter J.C."/>
            <person name="Bruce D."/>
            <person name="Goodwin L."/>
            <person name="Pitluck S."/>
            <person name="Mikhailova N."/>
            <person name="Liolios K."/>
            <person name="Pati A."/>
            <person name="Ivanova N."/>
            <person name="Mavromatis K."/>
            <person name="Chen A."/>
            <person name="Palaniappan K."/>
            <person name="Land M."/>
            <person name="Hauser L."/>
            <person name="Jeffries C.D."/>
            <person name="Brettin T."/>
            <person name="Rohde M."/>
            <person name="Goker M."/>
            <person name="Bristow J."/>
            <person name="Eisen J.A."/>
            <person name="Markowitz V."/>
            <person name="Hugenholtz P."/>
            <person name="Kyrpides N.C."/>
            <person name="Klenk H.P."/>
        </authorList>
    </citation>
    <scope>NUCLEOTIDE SEQUENCE [LARGE SCALE GENOMIC DNA]</scope>
    <source>
        <strain evidence="2">ATCC 25085 / DSM 20731 / CCUG 9996 / CIP 106432 / VR4</strain>
    </source>
</reference>
<dbReference type="KEGG" id="afn:Acfer_1789"/>
<dbReference type="GeneID" id="78335485"/>
<dbReference type="STRING" id="591001.Acfer_1789"/>
<sequence length="74" mass="9140">MIVTESLLRKIPEMRYLNADNADRYRCIMRAFYEQYEKLRYKLYEEDVFALLTEDPYFAGYQENIPAFWNRPEK</sequence>
<evidence type="ECO:0000313" key="1">
    <source>
        <dbReference type="EMBL" id="ADB48143.1"/>
    </source>
</evidence>
<dbReference type="AlphaFoldDB" id="D2RM41"/>
<dbReference type="InterPro" id="IPR013493">
    <property type="entry name" value="CHP02677"/>
</dbReference>
<evidence type="ECO:0000313" key="2">
    <source>
        <dbReference type="Proteomes" id="UP000001902"/>
    </source>
</evidence>
<dbReference type="Pfam" id="PF09660">
    <property type="entry name" value="DUF2397"/>
    <property type="match status" value="1"/>
</dbReference>
<name>D2RM41_ACIFV</name>
<dbReference type="Proteomes" id="UP000001902">
    <property type="component" value="Chromosome"/>
</dbReference>
<accession>D2RM41</accession>
<dbReference type="EMBL" id="CP001859">
    <property type="protein sequence ID" value="ADB48143.1"/>
    <property type="molecule type" value="Genomic_DNA"/>
</dbReference>
<gene>
    <name evidence="1" type="ordered locus">Acfer_1789</name>
</gene>
<dbReference type="RefSeq" id="WP_012939127.1">
    <property type="nucleotide sequence ID" value="NC_013740.1"/>
</dbReference>
<proteinExistence type="predicted"/>
<keyword evidence="2" id="KW-1185">Reference proteome</keyword>
<organism evidence="1 2">
    <name type="scientific">Acidaminococcus fermentans (strain ATCC 25085 / DSM 20731 / CCUG 9996 / CIP 106432 / VR4)</name>
    <dbReference type="NCBI Taxonomy" id="591001"/>
    <lineage>
        <taxon>Bacteria</taxon>
        <taxon>Bacillati</taxon>
        <taxon>Bacillota</taxon>
        <taxon>Negativicutes</taxon>
        <taxon>Acidaminococcales</taxon>
        <taxon>Acidaminococcaceae</taxon>
        <taxon>Acidaminococcus</taxon>
    </lineage>
</organism>
<dbReference type="OrthoDB" id="1639410at2"/>